<dbReference type="InterPro" id="IPR036779">
    <property type="entry name" value="LysM_dom_sf"/>
</dbReference>
<dbReference type="InterPro" id="IPR000064">
    <property type="entry name" value="NLP_P60_dom"/>
</dbReference>
<feature type="domain" description="LysM" evidence="7">
    <location>
        <begin position="100"/>
        <end position="144"/>
    </location>
</feature>
<comment type="caution">
    <text evidence="9">The sequence shown here is derived from an EMBL/GenBank/DDBJ whole genome shotgun (WGS) entry which is preliminary data.</text>
</comment>
<comment type="similarity">
    <text evidence="1">Belongs to the peptidase C40 family.</text>
</comment>
<name>A0ABV6AX93_9DEIO</name>
<dbReference type="EMBL" id="JBHLYR010000031">
    <property type="protein sequence ID" value="MFB9992133.1"/>
    <property type="molecule type" value="Genomic_DNA"/>
</dbReference>
<dbReference type="Proteomes" id="UP001589733">
    <property type="component" value="Unassembled WGS sequence"/>
</dbReference>
<keyword evidence="10" id="KW-1185">Reference proteome</keyword>
<gene>
    <name evidence="9" type="ORF">ACFFLM_09195</name>
</gene>
<accession>A0ABV6AX93</accession>
<protein>
    <submittedName>
        <fullName evidence="9">NlpC/P60 family protein</fullName>
    </submittedName>
</protein>
<evidence type="ECO:0000256" key="5">
    <source>
        <dbReference type="ARBA" id="ARBA00022801"/>
    </source>
</evidence>
<dbReference type="SUPFAM" id="SSF54106">
    <property type="entry name" value="LysM domain"/>
    <property type="match status" value="2"/>
</dbReference>
<sequence length="345" mass="35329">MRYVLSIRRSTLARLVTVGLLLGVGLSGLAEATGGAGGSVPLTDPAPFLVMVQPGDTAYALARRAGISLEALLTLNGLTPNAAGGVDLRAGQTLRIQDLPPHVVQPGETLYGLARRYGMTVDALLAANGLPAGAVLSVGQSLRLSASAPMAVGAALASVPSSSAPSLLAPAPTVQAVVAQTAAASPLPPVLTAQSVAVPDPIQLPVQNFVASPALPNDWRGAAMALLGTPYVFGGTTRAGTDCSGFVLQVFVPLGVQLPRRSVDQAQAGLAVDAAALMPGDLVFFDTEGGGTVTHVGIYLGEDTFVNANSYRGQVAVDKLMSDRYWASRYIGARRVLPETLAYTH</sequence>
<evidence type="ECO:0000256" key="1">
    <source>
        <dbReference type="ARBA" id="ARBA00007074"/>
    </source>
</evidence>
<keyword evidence="3" id="KW-0732">Signal</keyword>
<evidence type="ECO:0000313" key="10">
    <source>
        <dbReference type="Proteomes" id="UP001589733"/>
    </source>
</evidence>
<evidence type="ECO:0000313" key="9">
    <source>
        <dbReference type="EMBL" id="MFB9992133.1"/>
    </source>
</evidence>
<keyword evidence="4" id="KW-0677">Repeat</keyword>
<dbReference type="InterPro" id="IPR052062">
    <property type="entry name" value="Murein_DD/LD_carboxypeptidase"/>
</dbReference>
<evidence type="ECO:0000256" key="6">
    <source>
        <dbReference type="ARBA" id="ARBA00022807"/>
    </source>
</evidence>
<dbReference type="SUPFAM" id="SSF54001">
    <property type="entry name" value="Cysteine proteinases"/>
    <property type="match status" value="1"/>
</dbReference>
<keyword evidence="6" id="KW-0788">Thiol protease</keyword>
<keyword evidence="5" id="KW-0378">Hydrolase</keyword>
<evidence type="ECO:0000256" key="4">
    <source>
        <dbReference type="ARBA" id="ARBA00022737"/>
    </source>
</evidence>
<dbReference type="PANTHER" id="PTHR47360">
    <property type="entry name" value="MUREIN DD-ENDOPEPTIDASE MEPS/MUREIN LD-CARBOXYPEPTIDASE"/>
    <property type="match status" value="1"/>
</dbReference>
<dbReference type="PROSITE" id="PS51782">
    <property type="entry name" value="LYSM"/>
    <property type="match status" value="2"/>
</dbReference>
<dbReference type="RefSeq" id="WP_380008449.1">
    <property type="nucleotide sequence ID" value="NZ_JBHLYR010000031.1"/>
</dbReference>
<dbReference type="SMART" id="SM00257">
    <property type="entry name" value="LysM"/>
    <property type="match status" value="2"/>
</dbReference>
<evidence type="ECO:0000256" key="3">
    <source>
        <dbReference type="ARBA" id="ARBA00022729"/>
    </source>
</evidence>
<dbReference type="InterPro" id="IPR018392">
    <property type="entry name" value="LysM"/>
</dbReference>
<dbReference type="InterPro" id="IPR038765">
    <property type="entry name" value="Papain-like_cys_pep_sf"/>
</dbReference>
<reference evidence="9 10" key="1">
    <citation type="submission" date="2024-09" db="EMBL/GenBank/DDBJ databases">
        <authorList>
            <person name="Sun Q."/>
            <person name="Mori K."/>
        </authorList>
    </citation>
    <scope>NUCLEOTIDE SEQUENCE [LARGE SCALE GENOMIC DNA]</scope>
    <source>
        <strain evidence="9 10">JCM 13503</strain>
    </source>
</reference>
<feature type="domain" description="NlpC/P60" evidence="8">
    <location>
        <begin position="213"/>
        <end position="337"/>
    </location>
</feature>
<dbReference type="Gene3D" id="3.90.1720.10">
    <property type="entry name" value="endopeptidase domain like (from Nostoc punctiforme)"/>
    <property type="match status" value="1"/>
</dbReference>
<dbReference type="Pfam" id="PF00877">
    <property type="entry name" value="NLPC_P60"/>
    <property type="match status" value="1"/>
</dbReference>
<dbReference type="PANTHER" id="PTHR47360:SF1">
    <property type="entry name" value="ENDOPEPTIDASE NLPC-RELATED"/>
    <property type="match status" value="1"/>
</dbReference>
<evidence type="ECO:0000256" key="2">
    <source>
        <dbReference type="ARBA" id="ARBA00022670"/>
    </source>
</evidence>
<evidence type="ECO:0000259" key="7">
    <source>
        <dbReference type="PROSITE" id="PS51782"/>
    </source>
</evidence>
<keyword evidence="2" id="KW-0645">Protease</keyword>
<dbReference type="Gene3D" id="3.10.350.10">
    <property type="entry name" value="LysM domain"/>
    <property type="match status" value="2"/>
</dbReference>
<dbReference type="Pfam" id="PF01476">
    <property type="entry name" value="LysM"/>
    <property type="match status" value="2"/>
</dbReference>
<dbReference type="CDD" id="cd00118">
    <property type="entry name" value="LysM"/>
    <property type="match status" value="2"/>
</dbReference>
<proteinExistence type="inferred from homology"/>
<evidence type="ECO:0000259" key="8">
    <source>
        <dbReference type="PROSITE" id="PS51935"/>
    </source>
</evidence>
<feature type="domain" description="LysM" evidence="7">
    <location>
        <begin position="48"/>
        <end position="96"/>
    </location>
</feature>
<organism evidence="9 10">
    <name type="scientific">Deinococcus oregonensis</name>
    <dbReference type="NCBI Taxonomy" id="1805970"/>
    <lineage>
        <taxon>Bacteria</taxon>
        <taxon>Thermotogati</taxon>
        <taxon>Deinococcota</taxon>
        <taxon>Deinococci</taxon>
        <taxon>Deinococcales</taxon>
        <taxon>Deinococcaceae</taxon>
        <taxon>Deinococcus</taxon>
    </lineage>
</organism>
<dbReference type="PROSITE" id="PS51935">
    <property type="entry name" value="NLPC_P60"/>
    <property type="match status" value="1"/>
</dbReference>